<protein>
    <submittedName>
        <fullName evidence="1">Uncharacterized protein</fullName>
    </submittedName>
</protein>
<accession>A0AAD7N4T7</accession>
<proteinExistence type="predicted"/>
<organism evidence="1 2">
    <name type="scientific">Mycena maculata</name>
    <dbReference type="NCBI Taxonomy" id="230809"/>
    <lineage>
        <taxon>Eukaryota</taxon>
        <taxon>Fungi</taxon>
        <taxon>Dikarya</taxon>
        <taxon>Basidiomycota</taxon>
        <taxon>Agaricomycotina</taxon>
        <taxon>Agaricomycetes</taxon>
        <taxon>Agaricomycetidae</taxon>
        <taxon>Agaricales</taxon>
        <taxon>Marasmiineae</taxon>
        <taxon>Mycenaceae</taxon>
        <taxon>Mycena</taxon>
    </lineage>
</organism>
<name>A0AAD7N4T7_9AGAR</name>
<dbReference type="EMBL" id="JARJLG010000102">
    <property type="protein sequence ID" value="KAJ7745604.1"/>
    <property type="molecule type" value="Genomic_DNA"/>
</dbReference>
<reference evidence="1" key="1">
    <citation type="submission" date="2023-03" db="EMBL/GenBank/DDBJ databases">
        <title>Massive genome expansion in bonnet fungi (Mycena s.s.) driven by repeated elements and novel gene families across ecological guilds.</title>
        <authorList>
            <consortium name="Lawrence Berkeley National Laboratory"/>
            <person name="Harder C.B."/>
            <person name="Miyauchi S."/>
            <person name="Viragh M."/>
            <person name="Kuo A."/>
            <person name="Thoen E."/>
            <person name="Andreopoulos B."/>
            <person name="Lu D."/>
            <person name="Skrede I."/>
            <person name="Drula E."/>
            <person name="Henrissat B."/>
            <person name="Morin E."/>
            <person name="Kohler A."/>
            <person name="Barry K."/>
            <person name="LaButti K."/>
            <person name="Morin E."/>
            <person name="Salamov A."/>
            <person name="Lipzen A."/>
            <person name="Mereny Z."/>
            <person name="Hegedus B."/>
            <person name="Baldrian P."/>
            <person name="Stursova M."/>
            <person name="Weitz H."/>
            <person name="Taylor A."/>
            <person name="Grigoriev I.V."/>
            <person name="Nagy L.G."/>
            <person name="Martin F."/>
            <person name="Kauserud H."/>
        </authorList>
    </citation>
    <scope>NUCLEOTIDE SEQUENCE</scope>
    <source>
        <strain evidence="1">CBHHK188m</strain>
    </source>
</reference>
<evidence type="ECO:0000313" key="1">
    <source>
        <dbReference type="EMBL" id="KAJ7745604.1"/>
    </source>
</evidence>
<dbReference type="AlphaFoldDB" id="A0AAD7N4T7"/>
<gene>
    <name evidence="1" type="ORF">DFH07DRAFT_776718</name>
</gene>
<evidence type="ECO:0000313" key="2">
    <source>
        <dbReference type="Proteomes" id="UP001215280"/>
    </source>
</evidence>
<keyword evidence="2" id="KW-1185">Reference proteome</keyword>
<sequence>MFLCPLISSCLGPGHILWRGAMGGSAVGTVADTTLTVSRDGVDIWSPFSEIYWQKHRFQGPAQSGALQTGQAMVKRVPGRNFGTGRWSDRRKKVKEIYREDSSRRTLLDTLRKTQRQVTKKKIFGKM</sequence>
<comment type="caution">
    <text evidence="1">The sequence shown here is derived from an EMBL/GenBank/DDBJ whole genome shotgun (WGS) entry which is preliminary data.</text>
</comment>
<dbReference type="Proteomes" id="UP001215280">
    <property type="component" value="Unassembled WGS sequence"/>
</dbReference>